<dbReference type="CDD" id="cd00586">
    <property type="entry name" value="4HBT"/>
    <property type="match status" value="1"/>
</dbReference>
<organism evidence="1 2">
    <name type="scientific">Flagellimonas allohymeniacidonis</name>
    <dbReference type="NCBI Taxonomy" id="2517819"/>
    <lineage>
        <taxon>Bacteria</taxon>
        <taxon>Pseudomonadati</taxon>
        <taxon>Bacteroidota</taxon>
        <taxon>Flavobacteriia</taxon>
        <taxon>Flavobacteriales</taxon>
        <taxon>Flavobacteriaceae</taxon>
        <taxon>Flagellimonas</taxon>
    </lineage>
</organism>
<dbReference type="SUPFAM" id="SSF54637">
    <property type="entry name" value="Thioesterase/thiol ester dehydrase-isomerase"/>
    <property type="match status" value="1"/>
</dbReference>
<dbReference type="InterPro" id="IPR029069">
    <property type="entry name" value="HotDog_dom_sf"/>
</dbReference>
<dbReference type="EMBL" id="SGIU01000002">
    <property type="protein sequence ID" value="TAI47766.1"/>
    <property type="molecule type" value="Genomic_DNA"/>
</dbReference>
<protein>
    <submittedName>
        <fullName evidence="1">Thioesterase</fullName>
    </submittedName>
</protein>
<dbReference type="PANTHER" id="PTHR31793">
    <property type="entry name" value="4-HYDROXYBENZOYL-COA THIOESTERASE FAMILY MEMBER"/>
    <property type="match status" value="1"/>
</dbReference>
<name>A0A4Q8QHW3_9FLAO</name>
<dbReference type="Pfam" id="PF13279">
    <property type="entry name" value="4HBT_2"/>
    <property type="match status" value="1"/>
</dbReference>
<dbReference type="Proteomes" id="UP000291981">
    <property type="component" value="Unassembled WGS sequence"/>
</dbReference>
<dbReference type="Gene3D" id="3.10.129.10">
    <property type="entry name" value="Hotdog Thioesterase"/>
    <property type="match status" value="1"/>
</dbReference>
<dbReference type="PANTHER" id="PTHR31793:SF24">
    <property type="entry name" value="LONG-CHAIN ACYL-COA THIOESTERASE FADM"/>
    <property type="match status" value="1"/>
</dbReference>
<dbReference type="InterPro" id="IPR050563">
    <property type="entry name" value="4-hydroxybenzoyl-CoA_TE"/>
</dbReference>
<sequence length="157" mass="18632">MFFKEFEIRWSDLDANRHLANSAYINFMSHTRMAYLGLLGFNQKTMGQFNIGPVVFYEHMYYFKEVFPGKPVKVSLGFKGMSEDGMFFEFQHDFYDSEGKNFARCEMMGAWMDLKERKLIPLPQQFLDAFHKMEKTENFHTITKADTRKFSKVPQNL</sequence>
<comment type="caution">
    <text evidence="1">The sequence shown here is derived from an EMBL/GenBank/DDBJ whole genome shotgun (WGS) entry which is preliminary data.</text>
</comment>
<evidence type="ECO:0000313" key="1">
    <source>
        <dbReference type="EMBL" id="TAI47766.1"/>
    </source>
</evidence>
<keyword evidence="2" id="KW-1185">Reference proteome</keyword>
<evidence type="ECO:0000313" key="2">
    <source>
        <dbReference type="Proteomes" id="UP000291981"/>
    </source>
</evidence>
<dbReference type="OrthoDB" id="760345at2"/>
<gene>
    <name evidence="1" type="ORF">EW142_14000</name>
</gene>
<dbReference type="AlphaFoldDB" id="A0A4Q8QHW3"/>
<proteinExistence type="predicted"/>
<reference evidence="1 2" key="1">
    <citation type="submission" date="2019-02" db="EMBL/GenBank/DDBJ databases">
        <title>Draft genome sequence of Muricauda sp. 176CP4-71.</title>
        <authorList>
            <person name="Park J.-S."/>
        </authorList>
    </citation>
    <scope>NUCLEOTIDE SEQUENCE [LARGE SCALE GENOMIC DNA]</scope>
    <source>
        <strain evidence="1 2">176CP4-71</strain>
    </source>
</reference>
<dbReference type="GO" id="GO:0047617">
    <property type="term" value="F:fatty acyl-CoA hydrolase activity"/>
    <property type="evidence" value="ECO:0007669"/>
    <property type="project" value="TreeGrafter"/>
</dbReference>
<dbReference type="RefSeq" id="WP_130614861.1">
    <property type="nucleotide sequence ID" value="NZ_SGIU01000002.1"/>
</dbReference>
<accession>A0A4Q8QHW3</accession>